<accession>A0ABU0NYI6</accession>
<evidence type="ECO:0000256" key="2">
    <source>
        <dbReference type="ARBA" id="ARBA00023125"/>
    </source>
</evidence>
<evidence type="ECO:0000256" key="1">
    <source>
        <dbReference type="ARBA" id="ARBA00023015"/>
    </source>
</evidence>
<keyword evidence="1" id="KW-0805">Transcription regulation</keyword>
<keyword evidence="3" id="KW-0804">Transcription</keyword>
<dbReference type="SMART" id="SM00448">
    <property type="entry name" value="REC"/>
    <property type="match status" value="1"/>
</dbReference>
<dbReference type="InterPro" id="IPR001789">
    <property type="entry name" value="Sig_transdc_resp-reg_receiver"/>
</dbReference>
<evidence type="ECO:0000256" key="5">
    <source>
        <dbReference type="SAM" id="MobiDB-lite"/>
    </source>
</evidence>
<dbReference type="InterPro" id="IPR011006">
    <property type="entry name" value="CheY-like_superfamily"/>
</dbReference>
<sequence length="250" mass="25336">MNSAIRVLVAEDQSAVRAGLVLILGSASDIEVVGEAADGERAVALARELRPDVVLMDVQMPRLDGVSATRQIVEEGLADVLVLTTFDLDAYVFGALRAGAAGFLLKHTEARDLLAAIRTVAGGEGLIAPAVTRRLIAEFAAKPVRAPKADPAVLDALTPARARGAGLSRRGDVERGCRRTPRHGGGDGEDARQPSAGEAGAAQPGASGGAGPGVGHPGGIRRGSGGLVGRSGPDLLTCGPDLSILAAPWA</sequence>
<dbReference type="PANTHER" id="PTHR43214">
    <property type="entry name" value="TWO-COMPONENT RESPONSE REGULATOR"/>
    <property type="match status" value="1"/>
</dbReference>
<feature type="modified residue" description="4-aspartylphosphate" evidence="4">
    <location>
        <position position="57"/>
    </location>
</feature>
<feature type="region of interest" description="Disordered" evidence="5">
    <location>
        <begin position="165"/>
        <end position="233"/>
    </location>
</feature>
<organism evidence="7 8">
    <name type="scientific">Streptomyces rishiriensis</name>
    <dbReference type="NCBI Taxonomy" id="68264"/>
    <lineage>
        <taxon>Bacteria</taxon>
        <taxon>Bacillati</taxon>
        <taxon>Actinomycetota</taxon>
        <taxon>Actinomycetes</taxon>
        <taxon>Kitasatosporales</taxon>
        <taxon>Streptomycetaceae</taxon>
        <taxon>Streptomyces</taxon>
    </lineage>
</organism>
<dbReference type="SUPFAM" id="SSF52172">
    <property type="entry name" value="CheY-like"/>
    <property type="match status" value="1"/>
</dbReference>
<keyword evidence="8" id="KW-1185">Reference proteome</keyword>
<evidence type="ECO:0000313" key="8">
    <source>
        <dbReference type="Proteomes" id="UP001230654"/>
    </source>
</evidence>
<keyword evidence="2 7" id="KW-0238">DNA-binding</keyword>
<keyword evidence="4" id="KW-0597">Phosphoprotein</keyword>
<comment type="caution">
    <text evidence="7">The sequence shown here is derived from an EMBL/GenBank/DDBJ whole genome shotgun (WGS) entry which is preliminary data.</text>
</comment>
<feature type="domain" description="Response regulatory" evidence="6">
    <location>
        <begin position="6"/>
        <end position="121"/>
    </location>
</feature>
<evidence type="ECO:0000313" key="7">
    <source>
        <dbReference type="EMBL" id="MDQ0583510.1"/>
    </source>
</evidence>
<feature type="compositionally biased region" description="Gly residues" evidence="5">
    <location>
        <begin position="206"/>
        <end position="229"/>
    </location>
</feature>
<dbReference type="PROSITE" id="PS50110">
    <property type="entry name" value="RESPONSE_REGULATORY"/>
    <property type="match status" value="1"/>
</dbReference>
<dbReference type="Proteomes" id="UP001230654">
    <property type="component" value="Unassembled WGS sequence"/>
</dbReference>
<evidence type="ECO:0000259" key="6">
    <source>
        <dbReference type="PROSITE" id="PS50110"/>
    </source>
</evidence>
<evidence type="ECO:0000256" key="4">
    <source>
        <dbReference type="PROSITE-ProRule" id="PRU00169"/>
    </source>
</evidence>
<reference evidence="7 8" key="1">
    <citation type="submission" date="2023-07" db="EMBL/GenBank/DDBJ databases">
        <title>Comparative genomics of wheat-associated soil bacteria to identify genetic determinants of phenazine resistance.</title>
        <authorList>
            <person name="Mouncey N."/>
        </authorList>
    </citation>
    <scope>NUCLEOTIDE SEQUENCE [LARGE SCALE GENOMIC DNA]</scope>
    <source>
        <strain evidence="7 8">B2I6</strain>
    </source>
</reference>
<dbReference type="Gene3D" id="3.40.50.2300">
    <property type="match status" value="1"/>
</dbReference>
<dbReference type="GO" id="GO:0003677">
    <property type="term" value="F:DNA binding"/>
    <property type="evidence" value="ECO:0007669"/>
    <property type="project" value="UniProtKB-KW"/>
</dbReference>
<dbReference type="EMBL" id="JAUSWV010000002">
    <property type="protein sequence ID" value="MDQ0583510.1"/>
    <property type="molecule type" value="Genomic_DNA"/>
</dbReference>
<dbReference type="PANTHER" id="PTHR43214:SF24">
    <property type="entry name" value="TRANSCRIPTIONAL REGULATORY PROTEIN NARL-RELATED"/>
    <property type="match status" value="1"/>
</dbReference>
<protein>
    <submittedName>
        <fullName evidence="7">DNA-binding NarL/FixJ family response regulator</fullName>
    </submittedName>
</protein>
<name>A0ABU0NYI6_STRRH</name>
<dbReference type="CDD" id="cd17535">
    <property type="entry name" value="REC_NarL-like"/>
    <property type="match status" value="1"/>
</dbReference>
<evidence type="ECO:0000256" key="3">
    <source>
        <dbReference type="ARBA" id="ARBA00023163"/>
    </source>
</evidence>
<dbReference type="InterPro" id="IPR058245">
    <property type="entry name" value="NreC/VraR/RcsB-like_REC"/>
</dbReference>
<dbReference type="InterPro" id="IPR039420">
    <property type="entry name" value="WalR-like"/>
</dbReference>
<dbReference type="Pfam" id="PF00072">
    <property type="entry name" value="Response_reg"/>
    <property type="match status" value="1"/>
</dbReference>
<proteinExistence type="predicted"/>
<gene>
    <name evidence="7" type="ORF">QF030_005688</name>
</gene>
<feature type="compositionally biased region" description="Low complexity" evidence="5">
    <location>
        <begin position="194"/>
        <end position="205"/>
    </location>
</feature>